<evidence type="ECO:0000256" key="1">
    <source>
        <dbReference type="SAM" id="MobiDB-lite"/>
    </source>
</evidence>
<evidence type="ECO:0000313" key="4">
    <source>
        <dbReference type="EMBL" id="KAG7360469.1"/>
    </source>
</evidence>
<feature type="compositionally biased region" description="Basic and acidic residues" evidence="1">
    <location>
        <begin position="323"/>
        <end position="343"/>
    </location>
</feature>
<name>A0A9K3LDN7_9STRA</name>
<feature type="region of interest" description="Disordered" evidence="1">
    <location>
        <begin position="314"/>
        <end position="358"/>
    </location>
</feature>
<sequence>MRILLISLHLLASMVISTLSYTLPSTASSSSRAMQEILSKARRLEDNGAENQAGAQMEAFLMDYSMKLMTCIPDQILTDADYNDHFGVVIFRLCPSNHCSDDKGCSSGYADFAIDVGTYVEAFMKDQQDNMNWDDKFDGGKFGQCTEYEDDDNGATGYFIGPGCTADGSGVRMAVFEDKYCYQMSQTSFETISNGWGLPFSDGGLVSTKCTSCIDNDGALRDMCLDLYELAPYGCEQDFDFDHYYYDTNFEMYRYGKDQTGCTKIAVMQASKPAMKGAVWQDLIISVMLLITAAGGFALYSVWWRKQKENLEKIEDEDEDDDSAYHQHGDEHDDGELVQHPHEGYQGVEDTNGQGTLA</sequence>
<evidence type="ECO:0000313" key="5">
    <source>
        <dbReference type="Proteomes" id="UP000693970"/>
    </source>
</evidence>
<gene>
    <name evidence="4" type="ORF">IV203_035568</name>
</gene>
<reference evidence="4" key="2">
    <citation type="submission" date="2021-04" db="EMBL/GenBank/DDBJ databases">
        <authorList>
            <person name="Podell S."/>
        </authorList>
    </citation>
    <scope>NUCLEOTIDE SEQUENCE</scope>
    <source>
        <strain evidence="4">Hildebrandi</strain>
    </source>
</reference>
<organism evidence="4 5">
    <name type="scientific">Nitzschia inconspicua</name>
    <dbReference type="NCBI Taxonomy" id="303405"/>
    <lineage>
        <taxon>Eukaryota</taxon>
        <taxon>Sar</taxon>
        <taxon>Stramenopiles</taxon>
        <taxon>Ochrophyta</taxon>
        <taxon>Bacillariophyta</taxon>
        <taxon>Bacillariophyceae</taxon>
        <taxon>Bacillariophycidae</taxon>
        <taxon>Bacillariales</taxon>
        <taxon>Bacillariaceae</taxon>
        <taxon>Nitzschia</taxon>
    </lineage>
</organism>
<feature type="signal peptide" evidence="3">
    <location>
        <begin position="1"/>
        <end position="20"/>
    </location>
</feature>
<dbReference type="AlphaFoldDB" id="A0A9K3LDN7"/>
<reference evidence="4" key="1">
    <citation type="journal article" date="2021" name="Sci. Rep.">
        <title>Diploid genomic architecture of Nitzschia inconspicua, an elite biomass production diatom.</title>
        <authorList>
            <person name="Oliver A."/>
            <person name="Podell S."/>
            <person name="Pinowska A."/>
            <person name="Traller J.C."/>
            <person name="Smith S.R."/>
            <person name="McClure R."/>
            <person name="Beliaev A."/>
            <person name="Bohutskyi P."/>
            <person name="Hill E.A."/>
            <person name="Rabines A."/>
            <person name="Zheng H."/>
            <person name="Allen L.Z."/>
            <person name="Kuo A."/>
            <person name="Grigoriev I.V."/>
            <person name="Allen A.E."/>
            <person name="Hazlebeck D."/>
            <person name="Allen E.E."/>
        </authorList>
    </citation>
    <scope>NUCLEOTIDE SEQUENCE</scope>
    <source>
        <strain evidence="4">Hildebrandi</strain>
    </source>
</reference>
<proteinExistence type="predicted"/>
<dbReference type="Proteomes" id="UP000693970">
    <property type="component" value="Unassembled WGS sequence"/>
</dbReference>
<keyword evidence="3" id="KW-0732">Signal</keyword>
<comment type="caution">
    <text evidence="4">The sequence shown here is derived from an EMBL/GenBank/DDBJ whole genome shotgun (WGS) entry which is preliminary data.</text>
</comment>
<keyword evidence="2" id="KW-0812">Transmembrane</keyword>
<dbReference type="EMBL" id="JAGRRH010000013">
    <property type="protein sequence ID" value="KAG7360469.1"/>
    <property type="molecule type" value="Genomic_DNA"/>
</dbReference>
<feature type="transmembrane region" description="Helical" evidence="2">
    <location>
        <begin position="283"/>
        <end position="303"/>
    </location>
</feature>
<keyword evidence="2" id="KW-1133">Transmembrane helix</keyword>
<feature type="chain" id="PRO_5039902668" evidence="3">
    <location>
        <begin position="21"/>
        <end position="358"/>
    </location>
</feature>
<protein>
    <submittedName>
        <fullName evidence="4">Uncharacterized protein</fullName>
    </submittedName>
</protein>
<evidence type="ECO:0000256" key="2">
    <source>
        <dbReference type="SAM" id="Phobius"/>
    </source>
</evidence>
<accession>A0A9K3LDN7</accession>
<dbReference type="OrthoDB" id="49935at2759"/>
<keyword evidence="2" id="KW-0472">Membrane</keyword>
<evidence type="ECO:0000256" key="3">
    <source>
        <dbReference type="SAM" id="SignalP"/>
    </source>
</evidence>
<keyword evidence="5" id="KW-1185">Reference proteome</keyword>
<feature type="compositionally biased region" description="Polar residues" evidence="1">
    <location>
        <begin position="349"/>
        <end position="358"/>
    </location>
</feature>